<dbReference type="Pfam" id="PF00400">
    <property type="entry name" value="WD40"/>
    <property type="match status" value="2"/>
</dbReference>
<dbReference type="InterPro" id="IPR011047">
    <property type="entry name" value="Quinoprotein_ADH-like_sf"/>
</dbReference>
<dbReference type="PANTHER" id="PTHR19879">
    <property type="entry name" value="TRANSCRIPTION INITIATION FACTOR TFIID"/>
    <property type="match status" value="1"/>
</dbReference>
<protein>
    <submittedName>
        <fullName evidence="2">Uncharacterized protein</fullName>
    </submittedName>
</protein>
<dbReference type="Proteomes" id="UP000265631">
    <property type="component" value="Unassembled WGS sequence"/>
</dbReference>
<name>A0A395N0F2_9HYPO</name>
<comment type="caution">
    <text evidence="2">The sequence shown here is derived from an EMBL/GenBank/DDBJ whole genome shotgun (WGS) entry which is preliminary data.</text>
</comment>
<dbReference type="AlphaFoldDB" id="A0A395N0F2"/>
<proteinExistence type="predicted"/>
<dbReference type="STRING" id="2594813.A0A395N0F2"/>
<dbReference type="PROSITE" id="PS50294">
    <property type="entry name" value="WD_REPEATS_REGION"/>
    <property type="match status" value="1"/>
</dbReference>
<dbReference type="EMBL" id="PXXK01000039">
    <property type="protein sequence ID" value="RFN53616.1"/>
    <property type="molecule type" value="Genomic_DNA"/>
</dbReference>
<gene>
    <name evidence="2" type="ORF">FIE12Z_2097</name>
</gene>
<dbReference type="InterPro" id="IPR015943">
    <property type="entry name" value="WD40/YVTN_repeat-like_dom_sf"/>
</dbReference>
<dbReference type="SUPFAM" id="SSF50998">
    <property type="entry name" value="Quinoprotein alcohol dehydrogenase-like"/>
    <property type="match status" value="2"/>
</dbReference>
<organism evidence="2 3">
    <name type="scientific">Fusarium flagelliforme</name>
    <dbReference type="NCBI Taxonomy" id="2675880"/>
    <lineage>
        <taxon>Eukaryota</taxon>
        <taxon>Fungi</taxon>
        <taxon>Dikarya</taxon>
        <taxon>Ascomycota</taxon>
        <taxon>Pezizomycotina</taxon>
        <taxon>Sordariomycetes</taxon>
        <taxon>Hypocreomycetidae</taxon>
        <taxon>Hypocreales</taxon>
        <taxon>Nectriaceae</taxon>
        <taxon>Fusarium</taxon>
        <taxon>Fusarium incarnatum-equiseti species complex</taxon>
    </lineage>
</organism>
<keyword evidence="3" id="KW-1185">Reference proteome</keyword>
<evidence type="ECO:0000313" key="3">
    <source>
        <dbReference type="Proteomes" id="UP000265631"/>
    </source>
</evidence>
<reference evidence="2 3" key="1">
    <citation type="journal article" date="2018" name="PLoS Pathog.">
        <title>Evolution of structural diversity of trichothecenes, a family of toxins produced by plant pathogenic and entomopathogenic fungi.</title>
        <authorList>
            <person name="Proctor R.H."/>
            <person name="McCormick S.P."/>
            <person name="Kim H.S."/>
            <person name="Cardoza R.E."/>
            <person name="Stanley A.M."/>
            <person name="Lindo L."/>
            <person name="Kelly A."/>
            <person name="Brown D.W."/>
            <person name="Lee T."/>
            <person name="Vaughan M.M."/>
            <person name="Alexander N.J."/>
            <person name="Busman M."/>
            <person name="Gutierrez S."/>
        </authorList>
    </citation>
    <scope>NUCLEOTIDE SEQUENCE [LARGE SCALE GENOMIC DNA]</scope>
    <source>
        <strain evidence="2 3">NRRL 13405</strain>
    </source>
</reference>
<dbReference type="PANTHER" id="PTHR19879:SF9">
    <property type="entry name" value="TRANSCRIPTION INITIATION FACTOR TFIID SUBUNIT 5"/>
    <property type="match status" value="1"/>
</dbReference>
<dbReference type="InterPro" id="IPR001680">
    <property type="entry name" value="WD40_rpt"/>
</dbReference>
<dbReference type="SMART" id="SM00320">
    <property type="entry name" value="WD40"/>
    <property type="match status" value="4"/>
</dbReference>
<dbReference type="Gene3D" id="2.130.10.10">
    <property type="entry name" value="YVTN repeat-like/Quinoprotein amine dehydrogenase"/>
    <property type="match status" value="2"/>
</dbReference>
<sequence>MPSYSSEEFYADWRYAVKEDFVTSSDQPYPYADNGHRQWGNELHKFTFNEMAHRGTVSNDGKHLALAVKNDIHVVDTERWDTIAVLKGHTSEVHAIAFRPDDSNVLVSSETDLDRSNITTYPLIIFWNIEEERTKHPKDDDLYADAAQAAASTAAKILTNHGVGLTNEELRSLEEEFQPVIDRAAARHIAKRHVTIDGRLQTSFQAQIFSPSGKWMVYLPGRAPRSNRDDPWDMQIISTDTLEKKFLLQGHTDAIMWTGWSPDESLFASISWDTSIRIWDAHTGDQKYSFTTEAQNWTGSFSPDMSYFAATNGKGHVRIFSLPSGELHWMYEGQKGDGWRRSVSWHPNNQWLAVGGERLGGVFIMDVVEKKQIQKRVLSTDACTRDEVYRDMMKRMLVAQKVQFFDGGNKLAAWTQGDSSIEVYDIKQEVKWRFPRGGTDDGPEAEKWRDENGKVTSKGGGGMVAWEDGSKGVLRMAGLDFDGVRIWEVPLTI</sequence>
<evidence type="ECO:0000313" key="2">
    <source>
        <dbReference type="EMBL" id="RFN53616.1"/>
    </source>
</evidence>
<keyword evidence="1" id="KW-0853">WD repeat</keyword>
<evidence type="ECO:0000256" key="1">
    <source>
        <dbReference type="PROSITE-ProRule" id="PRU00221"/>
    </source>
</evidence>
<feature type="repeat" description="WD" evidence="1">
    <location>
        <begin position="248"/>
        <end position="289"/>
    </location>
</feature>
<accession>A0A395N0F2</accession>
<dbReference type="PROSITE" id="PS50082">
    <property type="entry name" value="WD_REPEATS_2"/>
    <property type="match status" value="1"/>
</dbReference>